<feature type="transmembrane region" description="Helical" evidence="1">
    <location>
        <begin position="29"/>
        <end position="50"/>
    </location>
</feature>
<evidence type="ECO:0000256" key="1">
    <source>
        <dbReference type="SAM" id="Phobius"/>
    </source>
</evidence>
<proteinExistence type="predicted"/>
<comment type="caution">
    <text evidence="2">The sequence shown here is derived from an EMBL/GenBank/DDBJ whole genome shotgun (WGS) entry which is preliminary data.</text>
</comment>
<feature type="transmembrane region" description="Helical" evidence="1">
    <location>
        <begin position="6"/>
        <end position="24"/>
    </location>
</feature>
<reference evidence="2" key="1">
    <citation type="submission" date="2019-08" db="EMBL/GenBank/DDBJ databases">
        <authorList>
            <person name="Kucharzyk K."/>
            <person name="Murdoch R.W."/>
            <person name="Higgins S."/>
            <person name="Loffler F."/>
        </authorList>
    </citation>
    <scope>NUCLEOTIDE SEQUENCE</scope>
</reference>
<dbReference type="AlphaFoldDB" id="A0A645H9D0"/>
<gene>
    <name evidence="2" type="ORF">SDC9_183103</name>
</gene>
<protein>
    <submittedName>
        <fullName evidence="2">Uncharacterized protein</fullName>
    </submittedName>
</protein>
<accession>A0A645H9D0</accession>
<organism evidence="2">
    <name type="scientific">bioreactor metagenome</name>
    <dbReference type="NCBI Taxonomy" id="1076179"/>
    <lineage>
        <taxon>unclassified sequences</taxon>
        <taxon>metagenomes</taxon>
        <taxon>ecological metagenomes</taxon>
    </lineage>
</organism>
<keyword evidence="1" id="KW-0812">Transmembrane</keyword>
<sequence>MLYYINLFFMLMTNLFILIADLVLETKVFVCAIFEIVLLVFIMPYYIFIWNKKLEQILLIYKYMSVYLHFFIVNKKTFYATDNDGQSPY</sequence>
<dbReference type="EMBL" id="VSSQ01089298">
    <property type="protein sequence ID" value="MPN35605.1"/>
    <property type="molecule type" value="Genomic_DNA"/>
</dbReference>
<keyword evidence="1" id="KW-0472">Membrane</keyword>
<keyword evidence="1" id="KW-1133">Transmembrane helix</keyword>
<feature type="transmembrane region" description="Helical" evidence="1">
    <location>
        <begin position="56"/>
        <end position="73"/>
    </location>
</feature>
<evidence type="ECO:0000313" key="2">
    <source>
        <dbReference type="EMBL" id="MPN35605.1"/>
    </source>
</evidence>
<name>A0A645H9D0_9ZZZZ</name>